<reference evidence="3" key="1">
    <citation type="submission" date="2016-04" db="EMBL/GenBank/DDBJ databases">
        <title>Comparative genomics of biotechnologically important yeasts.</title>
        <authorList>
            <consortium name="DOE Joint Genome Institute"/>
            <person name="Riley R."/>
            <person name="Haridas S."/>
            <person name="Wolfe K.H."/>
            <person name="Lopes M.R."/>
            <person name="Hittinger C.T."/>
            <person name="Goker M."/>
            <person name="Salamov A."/>
            <person name="Wisecaver J."/>
            <person name="Long T.M."/>
            <person name="Aerts A.L."/>
            <person name="Barry K."/>
            <person name="Choi C."/>
            <person name="Clum A."/>
            <person name="Coughlan A.Y."/>
            <person name="Deshpande S."/>
            <person name="Douglass A.P."/>
            <person name="Hanson S.J."/>
            <person name="Klenk H.-P."/>
            <person name="Labutti K."/>
            <person name="Lapidus A."/>
            <person name="Lindquist E."/>
            <person name="Lipzen A."/>
            <person name="Meier-Kolthoff J.P."/>
            <person name="Ohm R.A."/>
            <person name="Otillar R.P."/>
            <person name="Pangilinan J."/>
            <person name="Peng Y."/>
            <person name="Rokas A."/>
            <person name="Rosa C.A."/>
            <person name="Scheuner C."/>
            <person name="Sibirny A.A."/>
            <person name="Slot J.C."/>
            <person name="Stielow J.B."/>
            <person name="Sun H."/>
            <person name="Kurtzman C.P."/>
            <person name="Blackwell M."/>
            <person name="Grigoriev I.V."/>
            <person name="Jeffries T.W."/>
        </authorList>
    </citation>
    <scope>NUCLEOTIDE SEQUENCE [LARGE SCALE GENOMIC DNA]</scope>
    <source>
        <strain evidence="3">NRRL YB-2248</strain>
    </source>
</reference>
<keyword evidence="1" id="KW-0175">Coiled coil</keyword>
<evidence type="ECO:0000313" key="2">
    <source>
        <dbReference type="EMBL" id="ODV86059.1"/>
    </source>
</evidence>
<gene>
    <name evidence="2" type="ORF">CANARDRAFT_212342</name>
</gene>
<keyword evidence="3" id="KW-1185">Reference proteome</keyword>
<feature type="coiled-coil region" evidence="1">
    <location>
        <begin position="177"/>
        <end position="211"/>
    </location>
</feature>
<protein>
    <submittedName>
        <fullName evidence="2">Uncharacterized protein</fullName>
    </submittedName>
</protein>
<accession>A0A1E4T2U1</accession>
<evidence type="ECO:0000256" key="1">
    <source>
        <dbReference type="SAM" id="Coils"/>
    </source>
</evidence>
<dbReference type="Proteomes" id="UP000094801">
    <property type="component" value="Unassembled WGS sequence"/>
</dbReference>
<proteinExistence type="predicted"/>
<name>A0A1E4T2U1_9ASCO</name>
<organism evidence="2 3">
    <name type="scientific">[Candida] arabinofermentans NRRL YB-2248</name>
    <dbReference type="NCBI Taxonomy" id="983967"/>
    <lineage>
        <taxon>Eukaryota</taxon>
        <taxon>Fungi</taxon>
        <taxon>Dikarya</taxon>
        <taxon>Ascomycota</taxon>
        <taxon>Saccharomycotina</taxon>
        <taxon>Pichiomycetes</taxon>
        <taxon>Pichiales</taxon>
        <taxon>Pichiaceae</taxon>
        <taxon>Ogataea</taxon>
        <taxon>Ogataea/Candida clade</taxon>
    </lineage>
</organism>
<dbReference type="EMBL" id="KV453851">
    <property type="protein sequence ID" value="ODV86059.1"/>
    <property type="molecule type" value="Genomic_DNA"/>
</dbReference>
<evidence type="ECO:0000313" key="3">
    <source>
        <dbReference type="Proteomes" id="UP000094801"/>
    </source>
</evidence>
<dbReference type="AlphaFoldDB" id="A0A1E4T2U1"/>
<sequence>MSSSSNRLKSPVSNRLGLPISHNALKGEQGFYHLALGLSPLITPQPQIHADASTMLLEDELNLEEEEGAESSSLTGMAMDMPLVSSSPISPPLIAKMKGSSSDIHNGIISTPTRVKLGKPKNEEDDEYGINETRETLSRILNDESLESSNSYSNHNTVNILDQLQGSDDLEYENCRLKDIQDELGQLKQSNEESINELKDLLAEIEQLKINSTTKIESEATEMKSSHIWQRASGSTAYKLQASEIRSNNPTITNLIGSVNDLLELEINDNNEMKSIGSYNDDLSSVKYKLLKSLKEVATSF</sequence>